<proteinExistence type="predicted"/>
<name>X1SXY1_9ZZZZ</name>
<evidence type="ECO:0000313" key="1">
    <source>
        <dbReference type="EMBL" id="GAI97937.1"/>
    </source>
</evidence>
<comment type="caution">
    <text evidence="1">The sequence shown here is derived from an EMBL/GenBank/DDBJ whole genome shotgun (WGS) entry which is preliminary data.</text>
</comment>
<dbReference type="AlphaFoldDB" id="X1SXY1"/>
<organism evidence="1">
    <name type="scientific">marine sediment metagenome</name>
    <dbReference type="NCBI Taxonomy" id="412755"/>
    <lineage>
        <taxon>unclassified sequences</taxon>
        <taxon>metagenomes</taxon>
        <taxon>ecological metagenomes</taxon>
    </lineage>
</organism>
<sequence length="140" mass="15320">MTFDAGYIFITEIGIHGVIVIRFNGYALDVFGMKRAEYVRDSGKGRANVNIFPFQIGPKGAGVLGMFDQVPIRIVPPTVPMGFVAIGSLTVKTFPGIGHLTVIIISIHERHKAIGFKVCFAGNKSRLLSDTIQGRQQYSH</sequence>
<accession>X1SXY1</accession>
<gene>
    <name evidence="1" type="ORF">S12H4_31440</name>
</gene>
<reference evidence="1" key="1">
    <citation type="journal article" date="2014" name="Front. Microbiol.">
        <title>High frequency of phylogenetically diverse reductive dehalogenase-homologous genes in deep subseafloor sedimentary metagenomes.</title>
        <authorList>
            <person name="Kawai M."/>
            <person name="Futagami T."/>
            <person name="Toyoda A."/>
            <person name="Takaki Y."/>
            <person name="Nishi S."/>
            <person name="Hori S."/>
            <person name="Arai W."/>
            <person name="Tsubouchi T."/>
            <person name="Morono Y."/>
            <person name="Uchiyama I."/>
            <person name="Ito T."/>
            <person name="Fujiyama A."/>
            <person name="Inagaki F."/>
            <person name="Takami H."/>
        </authorList>
    </citation>
    <scope>NUCLEOTIDE SEQUENCE</scope>
    <source>
        <strain evidence="1">Expedition CK06-06</strain>
    </source>
</reference>
<dbReference type="EMBL" id="BARW01018349">
    <property type="protein sequence ID" value="GAI97937.1"/>
    <property type="molecule type" value="Genomic_DNA"/>
</dbReference>
<protein>
    <submittedName>
        <fullName evidence="1">Uncharacterized protein</fullName>
    </submittedName>
</protein>